<dbReference type="InterPro" id="IPR018729">
    <property type="entry name" value="DUF2269_transmembrane"/>
</dbReference>
<comment type="caution">
    <text evidence="2">The sequence shown here is derived from an EMBL/GenBank/DDBJ whole genome shotgun (WGS) entry which is preliminary data.</text>
</comment>
<feature type="transmembrane region" description="Helical" evidence="1">
    <location>
        <begin position="6"/>
        <end position="28"/>
    </location>
</feature>
<sequence>MSLYEILVFIHIISAIIGLGPGFILTRVTKSATNLTELQHGYKVKRQLHYFVMVGGSLLLITGLWMGFINPALFEQGWYIISLGLFLFALAMGPTVLKRNSKPIKTLLNEQTDDEIPKDYYPLAQRLYRIEYMENTIFIIIIILMITKPF</sequence>
<feature type="transmembrane region" description="Helical" evidence="1">
    <location>
        <begin position="130"/>
        <end position="147"/>
    </location>
</feature>
<accession>A0A511W830</accession>
<evidence type="ECO:0000313" key="3">
    <source>
        <dbReference type="Proteomes" id="UP000321440"/>
    </source>
</evidence>
<keyword evidence="1" id="KW-1133">Transmembrane helix</keyword>
<keyword evidence="1" id="KW-0472">Membrane</keyword>
<name>A0A511W830_9BACI</name>
<proteinExistence type="predicted"/>
<evidence type="ECO:0008006" key="4">
    <source>
        <dbReference type="Google" id="ProtNLM"/>
    </source>
</evidence>
<gene>
    <name evidence="2" type="ORF">AHA02nite_19890</name>
</gene>
<evidence type="ECO:0000313" key="2">
    <source>
        <dbReference type="EMBL" id="GEN46213.1"/>
    </source>
</evidence>
<evidence type="ECO:0000256" key="1">
    <source>
        <dbReference type="SAM" id="Phobius"/>
    </source>
</evidence>
<dbReference type="Pfam" id="PF10027">
    <property type="entry name" value="DUF2269"/>
    <property type="match status" value="1"/>
</dbReference>
<dbReference type="EMBL" id="BJYA01000013">
    <property type="protein sequence ID" value="GEN46213.1"/>
    <property type="molecule type" value="Genomic_DNA"/>
</dbReference>
<feature type="transmembrane region" description="Helical" evidence="1">
    <location>
        <begin position="78"/>
        <end position="97"/>
    </location>
</feature>
<dbReference type="RefSeq" id="WP_146816839.1">
    <property type="nucleotide sequence ID" value="NZ_BJYA01000013.1"/>
</dbReference>
<feature type="transmembrane region" description="Helical" evidence="1">
    <location>
        <begin position="48"/>
        <end position="66"/>
    </location>
</feature>
<dbReference type="Proteomes" id="UP000321440">
    <property type="component" value="Unassembled WGS sequence"/>
</dbReference>
<reference evidence="2 3" key="1">
    <citation type="submission" date="2019-07" db="EMBL/GenBank/DDBJ databases">
        <title>Whole genome shotgun sequence of Alkalibacillus haloalkaliphilus NBRC 103110.</title>
        <authorList>
            <person name="Hosoyama A."/>
            <person name="Uohara A."/>
            <person name="Ohji S."/>
            <person name="Ichikawa N."/>
        </authorList>
    </citation>
    <scope>NUCLEOTIDE SEQUENCE [LARGE SCALE GENOMIC DNA]</scope>
    <source>
        <strain evidence="2 3">NBRC 103110</strain>
    </source>
</reference>
<organism evidence="2 3">
    <name type="scientific">Alkalibacillus haloalkaliphilus</name>
    <dbReference type="NCBI Taxonomy" id="94136"/>
    <lineage>
        <taxon>Bacteria</taxon>
        <taxon>Bacillati</taxon>
        <taxon>Bacillota</taxon>
        <taxon>Bacilli</taxon>
        <taxon>Bacillales</taxon>
        <taxon>Bacillaceae</taxon>
        <taxon>Alkalibacillus</taxon>
    </lineage>
</organism>
<keyword evidence="3" id="KW-1185">Reference proteome</keyword>
<protein>
    <recommendedName>
        <fullName evidence="4">DUF2269 domain-containing protein</fullName>
    </recommendedName>
</protein>
<dbReference type="AlphaFoldDB" id="A0A511W830"/>
<dbReference type="OrthoDB" id="1493393at2"/>
<keyword evidence="1" id="KW-0812">Transmembrane</keyword>